<evidence type="ECO:0000313" key="6">
    <source>
        <dbReference type="Proteomes" id="UP000239187"/>
    </source>
</evidence>
<dbReference type="PANTHER" id="PTHR47894:SF4">
    <property type="entry name" value="HTH-TYPE TRANSCRIPTIONAL REGULATOR GADX"/>
    <property type="match status" value="1"/>
</dbReference>
<name>A0A2L0UIW3_9MICC</name>
<sequence length="72" mass="7656">MTPAGDLLQTPDTSVAQIARSVGYTNAYSFSTAFRRQVGVTPSEFRRHRAVLPAGLGCAVEVKIQRDAFGGG</sequence>
<dbReference type="EMBL" id="CP024915">
    <property type="protein sequence ID" value="AUZ89169.1"/>
    <property type="molecule type" value="Genomic_DNA"/>
</dbReference>
<evidence type="ECO:0000256" key="3">
    <source>
        <dbReference type="ARBA" id="ARBA00023163"/>
    </source>
</evidence>
<dbReference type="InterPro" id="IPR020449">
    <property type="entry name" value="Tscrpt_reg_AraC-type_HTH"/>
</dbReference>
<dbReference type="Pfam" id="PF12833">
    <property type="entry name" value="HTH_18"/>
    <property type="match status" value="1"/>
</dbReference>
<dbReference type="PRINTS" id="PR00032">
    <property type="entry name" value="HTHARAC"/>
</dbReference>
<accession>A0A2L0UIW3</accession>
<gene>
    <name evidence="5" type="ORF">CVO76_00515</name>
</gene>
<dbReference type="Proteomes" id="UP000239187">
    <property type="component" value="Chromosome"/>
</dbReference>
<evidence type="ECO:0000256" key="2">
    <source>
        <dbReference type="ARBA" id="ARBA00023125"/>
    </source>
</evidence>
<dbReference type="Gene3D" id="1.10.10.60">
    <property type="entry name" value="Homeodomain-like"/>
    <property type="match status" value="1"/>
</dbReference>
<dbReference type="GO" id="GO:0003700">
    <property type="term" value="F:DNA-binding transcription factor activity"/>
    <property type="evidence" value="ECO:0007669"/>
    <property type="project" value="InterPro"/>
</dbReference>
<evidence type="ECO:0000256" key="1">
    <source>
        <dbReference type="ARBA" id="ARBA00023015"/>
    </source>
</evidence>
<reference evidence="5 6" key="1">
    <citation type="submission" date="2017-11" db="EMBL/GenBank/DDBJ databases">
        <title>Draft genome of Arthrobacter agilis strain UMCV2, a plant growth-promoting rhizobacterium and biocontrol capacity of phytopathogenic fungi.</title>
        <authorList>
            <person name="Martinez-Camara R."/>
            <person name="Santoyo G."/>
            <person name="Moreno-Hagelsieb G."/>
            <person name="Valencia-Cantero E."/>
        </authorList>
    </citation>
    <scope>NUCLEOTIDE SEQUENCE [LARGE SCALE GENOMIC DNA]</scope>
    <source>
        <strain evidence="5 6">UMCV2</strain>
    </source>
</reference>
<dbReference type="PANTHER" id="PTHR47894">
    <property type="entry name" value="HTH-TYPE TRANSCRIPTIONAL REGULATOR GADX"/>
    <property type="match status" value="1"/>
</dbReference>
<dbReference type="InterPro" id="IPR009057">
    <property type="entry name" value="Homeodomain-like_sf"/>
</dbReference>
<dbReference type="PROSITE" id="PS01124">
    <property type="entry name" value="HTH_ARAC_FAMILY_2"/>
    <property type="match status" value="1"/>
</dbReference>
<dbReference type="InterPro" id="IPR018060">
    <property type="entry name" value="HTH_AraC"/>
</dbReference>
<dbReference type="AlphaFoldDB" id="A0A2L0UIW3"/>
<keyword evidence="3" id="KW-0804">Transcription</keyword>
<evidence type="ECO:0000259" key="4">
    <source>
        <dbReference type="PROSITE" id="PS01124"/>
    </source>
</evidence>
<keyword evidence="1" id="KW-0805">Transcription regulation</keyword>
<proteinExistence type="predicted"/>
<organism evidence="5 6">
    <name type="scientific">Arthrobacter agilis</name>
    <dbReference type="NCBI Taxonomy" id="37921"/>
    <lineage>
        <taxon>Bacteria</taxon>
        <taxon>Bacillati</taxon>
        <taxon>Actinomycetota</taxon>
        <taxon>Actinomycetes</taxon>
        <taxon>Micrococcales</taxon>
        <taxon>Micrococcaceae</taxon>
        <taxon>Arthrobacter</taxon>
    </lineage>
</organism>
<dbReference type="GO" id="GO:0005829">
    <property type="term" value="C:cytosol"/>
    <property type="evidence" value="ECO:0007669"/>
    <property type="project" value="TreeGrafter"/>
</dbReference>
<evidence type="ECO:0000313" key="5">
    <source>
        <dbReference type="EMBL" id="AUZ89169.1"/>
    </source>
</evidence>
<protein>
    <recommendedName>
        <fullName evidence="4">HTH araC/xylS-type domain-containing protein</fullName>
    </recommendedName>
</protein>
<feature type="domain" description="HTH araC/xylS-type" evidence="4">
    <location>
        <begin position="1"/>
        <end position="48"/>
    </location>
</feature>
<keyword evidence="2" id="KW-0238">DNA-binding</keyword>
<dbReference type="GO" id="GO:0000976">
    <property type="term" value="F:transcription cis-regulatory region binding"/>
    <property type="evidence" value="ECO:0007669"/>
    <property type="project" value="TreeGrafter"/>
</dbReference>
<dbReference type="SUPFAM" id="SSF46689">
    <property type="entry name" value="Homeodomain-like"/>
    <property type="match status" value="1"/>
</dbReference>